<dbReference type="InterPro" id="IPR019692">
    <property type="entry name" value="CFP-6_PH"/>
</dbReference>
<organism evidence="2 3">
    <name type="scientific">Blastococcus mobilis</name>
    <dbReference type="NCBI Taxonomy" id="1938746"/>
    <lineage>
        <taxon>Bacteria</taxon>
        <taxon>Bacillati</taxon>
        <taxon>Actinomycetota</taxon>
        <taxon>Actinomycetes</taxon>
        <taxon>Geodermatophilales</taxon>
        <taxon>Geodermatophilaceae</taxon>
        <taxon>Blastococcus</taxon>
    </lineage>
</organism>
<evidence type="ECO:0000313" key="2">
    <source>
        <dbReference type="EMBL" id="SNR62094.1"/>
    </source>
</evidence>
<protein>
    <submittedName>
        <fullName evidence="2">PH domain-containing protein</fullName>
    </submittedName>
</protein>
<dbReference type="AlphaFoldDB" id="A0A238XUT3"/>
<dbReference type="RefSeq" id="WP_254920652.1">
    <property type="nucleotide sequence ID" value="NZ_FZNO01000015.1"/>
</dbReference>
<evidence type="ECO:0000259" key="1">
    <source>
        <dbReference type="Pfam" id="PF10756"/>
    </source>
</evidence>
<sequence length="126" mass="13164">MLVVLGLGLALAVLFLDAAGRVLVGSGAALLLALAARDVLARPRLAAGPDGVDVRKLVGGAHLPWSRLRVRVRETRRLGVRGRTLELDTSPGPDDDGVLIVLGRRDLGVDPGEVARALLALDPTAR</sequence>
<feature type="domain" description="Low molecular weight protein antigen 6 PH" evidence="1">
    <location>
        <begin position="42"/>
        <end position="121"/>
    </location>
</feature>
<dbReference type="EMBL" id="FZNO01000015">
    <property type="protein sequence ID" value="SNR62094.1"/>
    <property type="molecule type" value="Genomic_DNA"/>
</dbReference>
<reference evidence="2 3" key="1">
    <citation type="submission" date="2017-06" db="EMBL/GenBank/DDBJ databases">
        <authorList>
            <person name="Kim H.J."/>
            <person name="Triplett B.A."/>
        </authorList>
    </citation>
    <scope>NUCLEOTIDE SEQUENCE [LARGE SCALE GENOMIC DNA]</scope>
    <source>
        <strain evidence="2 3">DSM 44272</strain>
    </source>
</reference>
<dbReference type="Proteomes" id="UP000198403">
    <property type="component" value="Unassembled WGS sequence"/>
</dbReference>
<accession>A0A238XUT3</accession>
<proteinExistence type="predicted"/>
<keyword evidence="3" id="KW-1185">Reference proteome</keyword>
<dbReference type="Pfam" id="PF10756">
    <property type="entry name" value="bPH_6"/>
    <property type="match status" value="1"/>
</dbReference>
<gene>
    <name evidence="2" type="ORF">SAMN06272737_115121</name>
</gene>
<evidence type="ECO:0000313" key="3">
    <source>
        <dbReference type="Proteomes" id="UP000198403"/>
    </source>
</evidence>
<name>A0A238XUT3_9ACTN</name>